<feature type="domain" description="Calcineurin-like phosphoesterase" evidence="2">
    <location>
        <begin position="263"/>
        <end position="422"/>
    </location>
</feature>
<sequence>MPDAWVEIYTLVKESNICTRKERKMALPIAKNYPFQKPKPAPHPLIPLLLTTLAGICLFVTFLGPATYEIQGFQVGISLKPALEGQTIVELPPLGTLSARTHATPLEITVILKSVNPDIFNHPSTFTVKAFQDIFFPAAREALKRFVLRQLLVATLGAALLTWLILRSSIKRLAFAAAAGLFLMLAVLVLTRYSYSYDAFRQAEFQGAMAAAPQVLDLTGKTLDKLAELRSKTTLVTANLQSLSGRIGRLDLLNAPGTGSTNLLLVADIHNNPLGIDLIQALIKHFNVDAVLDAGDLTDYGSLLETEMVKSLRELDIPYVFAAGNHDSPAVMNFVRQLPRGHVLEGKVITIAGIKILGIPDPWAYRPIPGTGNYFQDQIQQLEEALARNKSKPDILLVHNPQVAEKFAGRVPVLASGHTHRPEIKQIGPSLLVNPGTTGAAGIRGLQASQEVPYSASILYFTPGTPGENPELTAIDMIKYEPLSGRITVERQVTN</sequence>
<keyword evidence="1" id="KW-0472">Membrane</keyword>
<comment type="caution">
    <text evidence="3">The sequence shown here is derived from an EMBL/GenBank/DDBJ whole genome shotgun (WGS) entry which is preliminary data.</text>
</comment>
<dbReference type="Gene3D" id="3.60.21.10">
    <property type="match status" value="1"/>
</dbReference>
<keyword evidence="4" id="KW-1185">Reference proteome</keyword>
<evidence type="ECO:0000313" key="3">
    <source>
        <dbReference type="EMBL" id="RKO67229.1"/>
    </source>
</evidence>
<dbReference type="Proteomes" id="UP000271256">
    <property type="component" value="Unassembled WGS sequence"/>
</dbReference>
<dbReference type="GO" id="GO:0016787">
    <property type="term" value="F:hydrolase activity"/>
    <property type="evidence" value="ECO:0007669"/>
    <property type="project" value="InterPro"/>
</dbReference>
<gene>
    <name evidence="3" type="ORF">D7024_09865</name>
</gene>
<dbReference type="EMBL" id="RBWE01000001">
    <property type="protein sequence ID" value="RKO67229.1"/>
    <property type="molecule type" value="Genomic_DNA"/>
</dbReference>
<evidence type="ECO:0000259" key="2">
    <source>
        <dbReference type="Pfam" id="PF00149"/>
    </source>
</evidence>
<keyword evidence="1" id="KW-1133">Transmembrane helix</keyword>
<dbReference type="Pfam" id="PF00149">
    <property type="entry name" value="Metallophos"/>
    <property type="match status" value="1"/>
</dbReference>
<evidence type="ECO:0000313" key="4">
    <source>
        <dbReference type="Proteomes" id="UP000271256"/>
    </source>
</evidence>
<evidence type="ECO:0000256" key="1">
    <source>
        <dbReference type="SAM" id="Phobius"/>
    </source>
</evidence>
<keyword evidence="1" id="KW-0812">Transmembrane</keyword>
<feature type="transmembrane region" description="Helical" evidence="1">
    <location>
        <begin position="172"/>
        <end position="191"/>
    </location>
</feature>
<organism evidence="3 4">
    <name type="scientific">Desulfofundulus salinus</name>
    <dbReference type="NCBI Taxonomy" id="2419843"/>
    <lineage>
        <taxon>Bacteria</taxon>
        <taxon>Bacillati</taxon>
        <taxon>Bacillota</taxon>
        <taxon>Clostridia</taxon>
        <taxon>Eubacteriales</taxon>
        <taxon>Peptococcaceae</taxon>
        <taxon>Desulfofundulus</taxon>
    </lineage>
</organism>
<protein>
    <recommendedName>
        <fullName evidence="2">Calcineurin-like phosphoesterase domain-containing protein</fullName>
    </recommendedName>
</protein>
<feature type="transmembrane region" description="Helical" evidence="1">
    <location>
        <begin position="45"/>
        <end position="64"/>
    </location>
</feature>
<feature type="transmembrane region" description="Helical" evidence="1">
    <location>
        <begin position="146"/>
        <end position="166"/>
    </location>
</feature>
<dbReference type="AlphaFoldDB" id="A0A494WUV0"/>
<name>A0A494WUV0_9FIRM</name>
<dbReference type="InterPro" id="IPR029052">
    <property type="entry name" value="Metallo-depent_PP-like"/>
</dbReference>
<dbReference type="InterPro" id="IPR051158">
    <property type="entry name" value="Metallophosphoesterase_sf"/>
</dbReference>
<proteinExistence type="predicted"/>
<reference evidence="3 4" key="1">
    <citation type="submission" date="2018-10" db="EMBL/GenBank/DDBJ databases">
        <authorList>
            <person name="Grouzdev D.S."/>
            <person name="Krutkina M.S."/>
            <person name="Tourova T.P."/>
            <person name="Nazina T.N."/>
        </authorList>
    </citation>
    <scope>NUCLEOTIDE SEQUENCE [LARGE SCALE GENOMIC DNA]</scope>
    <source>
        <strain evidence="3 4">435</strain>
    </source>
</reference>
<dbReference type="InterPro" id="IPR004843">
    <property type="entry name" value="Calcineurin-like_PHP"/>
</dbReference>
<dbReference type="PANTHER" id="PTHR31302:SF0">
    <property type="entry name" value="TRANSMEMBRANE PROTEIN WITH METALLOPHOSPHOESTERASE DOMAIN"/>
    <property type="match status" value="1"/>
</dbReference>
<dbReference type="SUPFAM" id="SSF56300">
    <property type="entry name" value="Metallo-dependent phosphatases"/>
    <property type="match status" value="1"/>
</dbReference>
<accession>A0A494WUV0</accession>
<dbReference type="PANTHER" id="PTHR31302">
    <property type="entry name" value="TRANSMEMBRANE PROTEIN WITH METALLOPHOSPHOESTERASE DOMAIN-RELATED"/>
    <property type="match status" value="1"/>
</dbReference>